<accession>A0AC61RI75</accession>
<name>A0AC61RI75_9BACT</name>
<gene>
    <name evidence="1" type="ORF">E5331_05930</name>
</gene>
<reference evidence="1" key="1">
    <citation type="submission" date="2019-04" db="EMBL/GenBank/DDBJ databases">
        <title>Microbes associate with the intestines of laboratory mice.</title>
        <authorList>
            <person name="Navarre W."/>
            <person name="Wong E."/>
            <person name="Huang K."/>
            <person name="Tropini C."/>
            <person name="Ng K."/>
            <person name="Yu B."/>
        </authorList>
    </citation>
    <scope>NUCLEOTIDE SEQUENCE</scope>
    <source>
        <strain evidence="1">NM04_E33</strain>
    </source>
</reference>
<evidence type="ECO:0000313" key="2">
    <source>
        <dbReference type="Proteomes" id="UP000306319"/>
    </source>
</evidence>
<protein>
    <submittedName>
        <fullName evidence="1">Uncharacterized protein</fullName>
    </submittedName>
</protein>
<dbReference type="Proteomes" id="UP000306319">
    <property type="component" value="Unassembled WGS sequence"/>
</dbReference>
<keyword evidence="2" id="KW-1185">Reference proteome</keyword>
<sequence>MIRILLISVLLFLTGFHANAQFVGEVHISEFKILILQKRRIIPPATADNGHFLYASAGIGHIVSKVYSDWTSGDARLGPDWCAGYDWIGKKRFGAGLLYSGFTSTGKTNTTYGNFKQRFLLNYIAPQFAYRIRQSKWAFGGRAGIGLAIYTDRITGDCSPCDDRSLSRKTVCGFGYNVGIFAEYEIAGKLWLSCGLNFLDNYVRQDKDKFGIPENGNGFKRLGLDLGIRFQL</sequence>
<proteinExistence type="predicted"/>
<organism evidence="1 2">
    <name type="scientific">Lepagella muris</name>
    <dbReference type="NCBI Taxonomy" id="3032870"/>
    <lineage>
        <taxon>Bacteria</taxon>
        <taxon>Pseudomonadati</taxon>
        <taxon>Bacteroidota</taxon>
        <taxon>Bacteroidia</taxon>
        <taxon>Bacteroidales</taxon>
        <taxon>Muribaculaceae</taxon>
        <taxon>Lepagella</taxon>
    </lineage>
</organism>
<evidence type="ECO:0000313" key="1">
    <source>
        <dbReference type="EMBL" id="TGY79551.1"/>
    </source>
</evidence>
<comment type="caution">
    <text evidence="1">The sequence shown here is derived from an EMBL/GenBank/DDBJ whole genome shotgun (WGS) entry which is preliminary data.</text>
</comment>
<dbReference type="EMBL" id="SRYB01000006">
    <property type="protein sequence ID" value="TGY79551.1"/>
    <property type="molecule type" value="Genomic_DNA"/>
</dbReference>